<keyword evidence="1" id="KW-0175">Coiled coil</keyword>
<evidence type="ECO:0000313" key="2">
    <source>
        <dbReference type="EMBL" id="RXK56729.1"/>
    </source>
</evidence>
<dbReference type="AlphaFoldDB" id="A0A4V1M6V6"/>
<sequence length="170" mass="18825">MSSSRAPWGGKGAGLSGAQVEELEKALRGLEAKVGEREMALAEAENKLAEKDRALAETEALLQAREKVIDALRKEQASAPSPGGVNPAEMEALAKLKETLDQQEASIKEQRVALQEREEFLNQSEASLFEKMQAQQEKETELEQKEEDLKRLARQVGVLKEEPKEPMEKA</sequence>
<dbReference type="RefSeq" id="WP_129048095.1">
    <property type="nucleotide sequence ID" value="NZ_SDHX01000001.1"/>
</dbReference>
<dbReference type="OrthoDB" id="9849865at2"/>
<reference evidence="2 3" key="1">
    <citation type="submission" date="2019-01" db="EMBL/GenBank/DDBJ databases">
        <title>Lacunisphaera sp. strain TWA-58.</title>
        <authorList>
            <person name="Chen W.-M."/>
        </authorList>
    </citation>
    <scope>NUCLEOTIDE SEQUENCE [LARGE SCALE GENOMIC DNA]</scope>
    <source>
        <strain evidence="2 3">TWA-58</strain>
    </source>
</reference>
<protein>
    <submittedName>
        <fullName evidence="2">Uncharacterized protein</fullName>
    </submittedName>
</protein>
<dbReference type="Proteomes" id="UP000290218">
    <property type="component" value="Unassembled WGS sequence"/>
</dbReference>
<proteinExistence type="predicted"/>
<gene>
    <name evidence="2" type="ORF">ESB00_12925</name>
</gene>
<feature type="coiled-coil region" evidence="1">
    <location>
        <begin position="20"/>
        <end position="162"/>
    </location>
</feature>
<dbReference type="EMBL" id="SDHX01000001">
    <property type="protein sequence ID" value="RXK56729.1"/>
    <property type="molecule type" value="Genomic_DNA"/>
</dbReference>
<evidence type="ECO:0000256" key="1">
    <source>
        <dbReference type="SAM" id="Coils"/>
    </source>
</evidence>
<comment type="caution">
    <text evidence="2">The sequence shown here is derived from an EMBL/GenBank/DDBJ whole genome shotgun (WGS) entry which is preliminary data.</text>
</comment>
<evidence type="ECO:0000313" key="3">
    <source>
        <dbReference type="Proteomes" id="UP000290218"/>
    </source>
</evidence>
<organism evidence="2 3">
    <name type="scientific">Oleiharenicola lentus</name>
    <dbReference type="NCBI Taxonomy" id="2508720"/>
    <lineage>
        <taxon>Bacteria</taxon>
        <taxon>Pseudomonadati</taxon>
        <taxon>Verrucomicrobiota</taxon>
        <taxon>Opitutia</taxon>
        <taxon>Opitutales</taxon>
        <taxon>Opitutaceae</taxon>
        <taxon>Oleiharenicola</taxon>
    </lineage>
</organism>
<accession>A0A4V1M6V6</accession>
<name>A0A4V1M6V6_9BACT</name>
<keyword evidence="3" id="KW-1185">Reference proteome</keyword>